<evidence type="ECO:0000259" key="19">
    <source>
        <dbReference type="PROSITE" id="PS51462"/>
    </source>
</evidence>
<feature type="binding site" evidence="17">
    <location>
        <position position="72"/>
    </location>
    <ligand>
        <name>8-oxo-dGTP</name>
        <dbReference type="ChEBI" id="CHEBI:77896"/>
    </ligand>
</feature>
<dbReference type="eggNOG" id="COG0494">
    <property type="taxonomic scope" value="Bacteria"/>
</dbReference>
<evidence type="ECO:0000256" key="15">
    <source>
        <dbReference type="ARBA" id="ARBA00041979"/>
    </source>
</evidence>
<dbReference type="PATRIC" id="fig|864069.3.peg.6220"/>
<dbReference type="NCBIfam" id="TIGR00586">
    <property type="entry name" value="mutt"/>
    <property type="match status" value="1"/>
</dbReference>
<keyword evidence="5 18" id="KW-0479">Metal-binding</keyword>
<feature type="binding site" evidence="18">
    <location>
        <position position="106"/>
    </location>
    <ligand>
        <name>Mg(2+)</name>
        <dbReference type="ChEBI" id="CHEBI:18420"/>
    </ligand>
</feature>
<feature type="binding site" evidence="17">
    <location>
        <begin position="83"/>
        <end position="86"/>
    </location>
    <ligand>
        <name>8-oxo-dGTP</name>
        <dbReference type="ChEBI" id="CHEBI:77896"/>
    </ligand>
</feature>
<evidence type="ECO:0000313" key="20">
    <source>
        <dbReference type="EMBL" id="EIM25074.1"/>
    </source>
</evidence>
<gene>
    <name evidence="20" type="ORF">MicloDRAFT_00057940</name>
</gene>
<evidence type="ECO:0000256" key="12">
    <source>
        <dbReference type="ARBA" id="ARBA00038905"/>
    </source>
</evidence>
<evidence type="ECO:0000256" key="9">
    <source>
        <dbReference type="ARBA" id="ARBA00023204"/>
    </source>
</evidence>
<dbReference type="PROSITE" id="PS51462">
    <property type="entry name" value="NUDIX"/>
    <property type="match status" value="1"/>
</dbReference>
<feature type="binding site" evidence="18">
    <location>
        <position position="86"/>
    </location>
    <ligand>
        <name>Mg(2+)</name>
        <dbReference type="ChEBI" id="CHEBI:18420"/>
    </ligand>
</feature>
<comment type="catalytic activity">
    <reaction evidence="10">
        <text>8-oxo-dGTP + H2O = 8-oxo-dGMP + diphosphate + H(+)</text>
        <dbReference type="Rhea" id="RHEA:31575"/>
        <dbReference type="ChEBI" id="CHEBI:15377"/>
        <dbReference type="ChEBI" id="CHEBI:15378"/>
        <dbReference type="ChEBI" id="CHEBI:33019"/>
        <dbReference type="ChEBI" id="CHEBI:63224"/>
        <dbReference type="ChEBI" id="CHEBI:77896"/>
        <dbReference type="EC" id="3.6.1.55"/>
    </reaction>
</comment>
<evidence type="ECO:0000256" key="14">
    <source>
        <dbReference type="ARBA" id="ARBA00041592"/>
    </source>
</evidence>
<evidence type="ECO:0000256" key="8">
    <source>
        <dbReference type="ARBA" id="ARBA00022842"/>
    </source>
</evidence>
<dbReference type="PRINTS" id="PR00502">
    <property type="entry name" value="NUDIXFAMILY"/>
</dbReference>
<sequence>MLPTGIISSGCVSKLHLSSEVKPVRFGAEAGYESGVAPPTQATRSPVPPLKLTVVVAVALIDTDNRILLAQRPEGKQLAGLWEFPGGKLEPGERPEETLIRELREELGITVKEPCLAPLTFASHAYETFHLLMPLYICRRWEGFVQPLEGQALKWVKAQELRSYPMPPADEPLIPFLVDLLV</sequence>
<protein>
    <recommendedName>
        <fullName evidence="13">8-oxo-dGTP diphosphatase</fullName>
        <ecNumber evidence="12">3.6.1.55</ecNumber>
    </recommendedName>
    <alternativeName>
        <fullName evidence="16">7,8-dihydro-8-oxoguanine-triphosphatase</fullName>
    </alternativeName>
    <alternativeName>
        <fullName evidence="15">Mutator protein MutT</fullName>
    </alternativeName>
    <alternativeName>
        <fullName evidence="14">dGTP pyrophosphohydrolase</fullName>
    </alternativeName>
</protein>
<keyword evidence="3" id="KW-0515">Mutator protein</keyword>
<name>I4YM82_9HYPH</name>
<keyword evidence="8 18" id="KW-0460">Magnesium</keyword>
<keyword evidence="4" id="KW-0235">DNA replication</keyword>
<comment type="catalytic activity">
    <reaction evidence="11">
        <text>8-oxo-GTP + H2O = 8-oxo-GMP + diphosphate + H(+)</text>
        <dbReference type="Rhea" id="RHEA:67616"/>
        <dbReference type="ChEBI" id="CHEBI:15377"/>
        <dbReference type="ChEBI" id="CHEBI:15378"/>
        <dbReference type="ChEBI" id="CHEBI:33019"/>
        <dbReference type="ChEBI" id="CHEBI:143553"/>
        <dbReference type="ChEBI" id="CHEBI:145694"/>
    </reaction>
</comment>
<dbReference type="PANTHER" id="PTHR47707">
    <property type="entry name" value="8-OXO-DGTP DIPHOSPHATASE"/>
    <property type="match status" value="1"/>
</dbReference>
<dbReference type="InterPro" id="IPR029119">
    <property type="entry name" value="MutY_C"/>
</dbReference>
<reference evidence="20 21" key="1">
    <citation type="submission" date="2012-02" db="EMBL/GenBank/DDBJ databases">
        <title>Improved High-Quality Draft sequence of Microvirga sp. WSM3557.</title>
        <authorList>
            <consortium name="US DOE Joint Genome Institute"/>
            <person name="Lucas S."/>
            <person name="Han J."/>
            <person name="Lapidus A."/>
            <person name="Cheng J.-F."/>
            <person name="Goodwin L."/>
            <person name="Pitluck S."/>
            <person name="Peters L."/>
            <person name="Zhang X."/>
            <person name="Detter J.C."/>
            <person name="Han C."/>
            <person name="Tapia R."/>
            <person name="Land M."/>
            <person name="Hauser L."/>
            <person name="Kyrpides N."/>
            <person name="Ivanova N."/>
            <person name="Pagani I."/>
            <person name="Brau L."/>
            <person name="Yates R."/>
            <person name="O'Hara G."/>
            <person name="Rui T."/>
            <person name="Howieson J."/>
            <person name="Reeve W."/>
            <person name="Woyke T."/>
        </authorList>
    </citation>
    <scope>NUCLEOTIDE SEQUENCE [LARGE SCALE GENOMIC DNA]</scope>
    <source>
        <strain evidence="20 21">WSM3557</strain>
    </source>
</reference>
<dbReference type="PROSITE" id="PS00893">
    <property type="entry name" value="NUDIX_BOX"/>
    <property type="match status" value="1"/>
</dbReference>
<comment type="cofactor">
    <cofactor evidence="1 18">
        <name>Mg(2+)</name>
        <dbReference type="ChEBI" id="CHEBI:18420"/>
    </cofactor>
</comment>
<evidence type="ECO:0000256" key="16">
    <source>
        <dbReference type="ARBA" id="ARBA00042798"/>
    </source>
</evidence>
<dbReference type="InterPro" id="IPR020084">
    <property type="entry name" value="NUDIX_hydrolase_CS"/>
</dbReference>
<dbReference type="AlphaFoldDB" id="I4YM82"/>
<evidence type="ECO:0000256" key="11">
    <source>
        <dbReference type="ARBA" id="ARBA00036904"/>
    </source>
</evidence>
<dbReference type="GO" id="GO:0006260">
    <property type="term" value="P:DNA replication"/>
    <property type="evidence" value="ECO:0007669"/>
    <property type="project" value="UniProtKB-KW"/>
</dbReference>
<accession>I4YM82</accession>
<keyword evidence="21" id="KW-1185">Reference proteome</keyword>
<feature type="domain" description="Nudix hydrolase" evidence="19">
    <location>
        <begin position="51"/>
        <end position="179"/>
    </location>
</feature>
<dbReference type="EC" id="3.6.1.55" evidence="12"/>
<dbReference type="GO" id="GO:0035539">
    <property type="term" value="F:8-oxo-7,8-dihydrodeoxyguanosine triphosphate pyrophosphatase activity"/>
    <property type="evidence" value="ECO:0007669"/>
    <property type="project" value="UniProtKB-EC"/>
</dbReference>
<keyword evidence="6" id="KW-0227">DNA damage</keyword>
<dbReference type="EMBL" id="JH660647">
    <property type="protein sequence ID" value="EIM25074.1"/>
    <property type="molecule type" value="Genomic_DNA"/>
</dbReference>
<keyword evidence="9" id="KW-0234">DNA repair</keyword>
<evidence type="ECO:0000256" key="13">
    <source>
        <dbReference type="ARBA" id="ARBA00040794"/>
    </source>
</evidence>
<evidence type="ECO:0000313" key="21">
    <source>
        <dbReference type="Proteomes" id="UP000003947"/>
    </source>
</evidence>
<dbReference type="FunFam" id="3.90.79.10:FF:000014">
    <property type="entry name" value="8-oxo-dGTP diphosphatase MutT"/>
    <property type="match status" value="1"/>
</dbReference>
<dbReference type="HOGENOM" id="CLU_037162_19_2_5"/>
<dbReference type="PANTHER" id="PTHR47707:SF1">
    <property type="entry name" value="NUDIX HYDROLASE FAMILY PROTEIN"/>
    <property type="match status" value="1"/>
</dbReference>
<dbReference type="GO" id="GO:0044715">
    <property type="term" value="F:8-oxo-dGDP phosphatase activity"/>
    <property type="evidence" value="ECO:0007669"/>
    <property type="project" value="TreeGrafter"/>
</dbReference>
<dbReference type="Gene3D" id="3.90.79.10">
    <property type="entry name" value="Nucleoside Triphosphate Pyrophosphohydrolase"/>
    <property type="match status" value="1"/>
</dbReference>
<dbReference type="InterPro" id="IPR000086">
    <property type="entry name" value="NUDIX_hydrolase_dom"/>
</dbReference>
<evidence type="ECO:0000256" key="10">
    <source>
        <dbReference type="ARBA" id="ARBA00035861"/>
    </source>
</evidence>
<dbReference type="SUPFAM" id="SSF55811">
    <property type="entry name" value="Nudix"/>
    <property type="match status" value="1"/>
</dbReference>
<dbReference type="InterPro" id="IPR020476">
    <property type="entry name" value="Nudix_hydrolase"/>
</dbReference>
<organism evidence="20 21">
    <name type="scientific">Microvirga lotononidis</name>
    <dbReference type="NCBI Taxonomy" id="864069"/>
    <lineage>
        <taxon>Bacteria</taxon>
        <taxon>Pseudomonadati</taxon>
        <taxon>Pseudomonadota</taxon>
        <taxon>Alphaproteobacteria</taxon>
        <taxon>Hyphomicrobiales</taxon>
        <taxon>Methylobacteriaceae</taxon>
        <taxon>Microvirga</taxon>
    </lineage>
</organism>
<evidence type="ECO:0000256" key="4">
    <source>
        <dbReference type="ARBA" id="ARBA00022705"/>
    </source>
</evidence>
<comment type="similarity">
    <text evidence="2">Belongs to the Nudix hydrolase family.</text>
</comment>
<evidence type="ECO:0000256" key="2">
    <source>
        <dbReference type="ARBA" id="ARBA00005582"/>
    </source>
</evidence>
<evidence type="ECO:0000256" key="7">
    <source>
        <dbReference type="ARBA" id="ARBA00022801"/>
    </source>
</evidence>
<dbReference type="InterPro" id="IPR047127">
    <property type="entry name" value="MutT-like"/>
</dbReference>
<dbReference type="GO" id="GO:0006281">
    <property type="term" value="P:DNA repair"/>
    <property type="evidence" value="ECO:0007669"/>
    <property type="project" value="UniProtKB-KW"/>
</dbReference>
<evidence type="ECO:0000256" key="18">
    <source>
        <dbReference type="PIRSR" id="PIRSR603561-2"/>
    </source>
</evidence>
<dbReference type="Proteomes" id="UP000003947">
    <property type="component" value="Unassembled WGS sequence"/>
</dbReference>
<dbReference type="GO" id="GO:0046872">
    <property type="term" value="F:metal ion binding"/>
    <property type="evidence" value="ECO:0007669"/>
    <property type="project" value="UniProtKB-KW"/>
</dbReference>
<evidence type="ECO:0000256" key="6">
    <source>
        <dbReference type="ARBA" id="ARBA00022763"/>
    </source>
</evidence>
<proteinExistence type="inferred from homology"/>
<evidence type="ECO:0000256" key="3">
    <source>
        <dbReference type="ARBA" id="ARBA00022457"/>
    </source>
</evidence>
<dbReference type="STRING" id="864069.MicloDRAFT_00057940"/>
<dbReference type="GO" id="GO:0044716">
    <property type="term" value="F:8-oxo-GDP phosphatase activity"/>
    <property type="evidence" value="ECO:0007669"/>
    <property type="project" value="TreeGrafter"/>
</dbReference>
<dbReference type="CDD" id="cd03425">
    <property type="entry name" value="NUDIX_MutT_NudA_like"/>
    <property type="match status" value="1"/>
</dbReference>
<dbReference type="InterPro" id="IPR015797">
    <property type="entry name" value="NUDIX_hydrolase-like_dom_sf"/>
</dbReference>
<evidence type="ECO:0000256" key="17">
    <source>
        <dbReference type="PIRSR" id="PIRSR603561-1"/>
    </source>
</evidence>
<keyword evidence="7" id="KW-0378">Hydrolase</keyword>
<dbReference type="Pfam" id="PF14815">
    <property type="entry name" value="NUDIX_4"/>
    <property type="match status" value="1"/>
</dbReference>
<evidence type="ECO:0000256" key="1">
    <source>
        <dbReference type="ARBA" id="ARBA00001946"/>
    </source>
</evidence>
<dbReference type="InterPro" id="IPR003561">
    <property type="entry name" value="Mutator_MutT"/>
</dbReference>
<evidence type="ECO:0000256" key="5">
    <source>
        <dbReference type="ARBA" id="ARBA00022723"/>
    </source>
</evidence>
<dbReference type="GO" id="GO:0008413">
    <property type="term" value="F:8-oxo-7,8-dihydroguanosine triphosphate pyrophosphatase activity"/>
    <property type="evidence" value="ECO:0007669"/>
    <property type="project" value="InterPro"/>
</dbReference>